<evidence type="ECO:0000313" key="3">
    <source>
        <dbReference type="EMBL" id="MFC5630445.1"/>
    </source>
</evidence>
<feature type="region of interest" description="Disordered" evidence="1">
    <location>
        <begin position="158"/>
        <end position="191"/>
    </location>
</feature>
<feature type="transmembrane region" description="Helical" evidence="2">
    <location>
        <begin position="69"/>
        <end position="93"/>
    </location>
</feature>
<keyword evidence="2" id="KW-1133">Transmembrane helix</keyword>
<comment type="caution">
    <text evidence="3">The sequence shown here is derived from an EMBL/GenBank/DDBJ whole genome shotgun (WGS) entry which is preliminary data.</text>
</comment>
<protein>
    <submittedName>
        <fullName evidence="3">DUF805 domain-containing protein</fullName>
    </submittedName>
</protein>
<proteinExistence type="predicted"/>
<evidence type="ECO:0000313" key="4">
    <source>
        <dbReference type="Proteomes" id="UP001596110"/>
    </source>
</evidence>
<keyword evidence="2" id="KW-0812">Transmembrane</keyword>
<keyword evidence="4" id="KW-1185">Reference proteome</keyword>
<dbReference type="Proteomes" id="UP001596110">
    <property type="component" value="Unassembled WGS sequence"/>
</dbReference>
<accession>A0ABW0UDS0</accession>
<dbReference type="PANTHER" id="PTHR34980:SF2">
    <property type="entry name" value="INNER MEMBRANE PROTEIN YHAH-RELATED"/>
    <property type="match status" value="1"/>
</dbReference>
<evidence type="ECO:0000256" key="1">
    <source>
        <dbReference type="SAM" id="MobiDB-lite"/>
    </source>
</evidence>
<dbReference type="RefSeq" id="WP_156807026.1">
    <property type="nucleotide sequence ID" value="NZ_JBHSOJ010000015.1"/>
</dbReference>
<dbReference type="EMBL" id="JBHSOJ010000015">
    <property type="protein sequence ID" value="MFC5630445.1"/>
    <property type="molecule type" value="Genomic_DNA"/>
</dbReference>
<reference evidence="4" key="1">
    <citation type="journal article" date="2019" name="Int. J. Syst. Evol. Microbiol.">
        <title>The Global Catalogue of Microorganisms (GCM) 10K type strain sequencing project: providing services to taxonomists for standard genome sequencing and annotation.</title>
        <authorList>
            <consortium name="The Broad Institute Genomics Platform"/>
            <consortium name="The Broad Institute Genome Sequencing Center for Infectious Disease"/>
            <person name="Wu L."/>
            <person name="Ma J."/>
        </authorList>
    </citation>
    <scope>NUCLEOTIDE SEQUENCE [LARGE SCALE GENOMIC DNA]</scope>
    <source>
        <strain evidence="4">DT43</strain>
    </source>
</reference>
<name>A0ABW0UDS0_9STRE</name>
<dbReference type="PANTHER" id="PTHR34980">
    <property type="entry name" value="INNER MEMBRANE PROTEIN-RELATED-RELATED"/>
    <property type="match status" value="1"/>
</dbReference>
<sequence>MFRAYKNYWLNYANFEGKSKRADFWWVVLCNFLISLPFALVGFFLFFFNIASIVASDPMAFEYMSNEESVVFAFEMFSSIVPILIIFIIWWLATLIPNLALEVRRYRDAGLSWAFIFLNLGALLAFVPVIGWLVSLGFHIARLVLLVQPSKAVHESADEETSYWSTEPLQSDDSHLVESSQSPVEDTTFGE</sequence>
<evidence type="ECO:0000256" key="2">
    <source>
        <dbReference type="SAM" id="Phobius"/>
    </source>
</evidence>
<dbReference type="InterPro" id="IPR008523">
    <property type="entry name" value="DUF805"/>
</dbReference>
<feature type="transmembrane region" description="Helical" evidence="2">
    <location>
        <begin position="113"/>
        <end position="141"/>
    </location>
</feature>
<organism evidence="3 4">
    <name type="scientific">Streptococcus caledonicus</name>
    <dbReference type="NCBI Taxonomy" id="2614158"/>
    <lineage>
        <taxon>Bacteria</taxon>
        <taxon>Bacillati</taxon>
        <taxon>Bacillota</taxon>
        <taxon>Bacilli</taxon>
        <taxon>Lactobacillales</taxon>
        <taxon>Streptococcaceae</taxon>
        <taxon>Streptococcus</taxon>
    </lineage>
</organism>
<dbReference type="Pfam" id="PF05656">
    <property type="entry name" value="DUF805"/>
    <property type="match status" value="1"/>
</dbReference>
<feature type="transmembrane region" description="Helical" evidence="2">
    <location>
        <begin position="24"/>
        <end position="48"/>
    </location>
</feature>
<gene>
    <name evidence="3" type="ORF">ACFPQ3_02270</name>
</gene>
<feature type="compositionally biased region" description="Polar residues" evidence="1">
    <location>
        <begin position="162"/>
        <end position="191"/>
    </location>
</feature>
<keyword evidence="2" id="KW-0472">Membrane</keyword>